<accession>A0AAD9D8X5</accession>
<feature type="compositionally biased region" description="Basic and acidic residues" evidence="1">
    <location>
        <begin position="611"/>
        <end position="621"/>
    </location>
</feature>
<proteinExistence type="predicted"/>
<keyword evidence="4" id="KW-1185">Reference proteome</keyword>
<evidence type="ECO:0000256" key="1">
    <source>
        <dbReference type="SAM" id="MobiDB-lite"/>
    </source>
</evidence>
<keyword evidence="2" id="KW-0732">Signal</keyword>
<reference evidence="3" key="1">
    <citation type="submission" date="2023-06" db="EMBL/GenBank/DDBJ databases">
        <title>Survivors Of The Sea: Transcriptome response of Skeletonema marinoi to long-term dormancy.</title>
        <authorList>
            <person name="Pinder M.I.M."/>
            <person name="Kourtchenko O."/>
            <person name="Robertson E.K."/>
            <person name="Larsson T."/>
            <person name="Maumus F."/>
            <person name="Osuna-Cruz C.M."/>
            <person name="Vancaester E."/>
            <person name="Stenow R."/>
            <person name="Vandepoele K."/>
            <person name="Ploug H."/>
            <person name="Bruchert V."/>
            <person name="Godhe A."/>
            <person name="Topel M."/>
        </authorList>
    </citation>
    <scope>NUCLEOTIDE SEQUENCE</scope>
    <source>
        <strain evidence="3">R05AC</strain>
    </source>
</reference>
<organism evidence="3 4">
    <name type="scientific">Skeletonema marinoi</name>
    <dbReference type="NCBI Taxonomy" id="267567"/>
    <lineage>
        <taxon>Eukaryota</taxon>
        <taxon>Sar</taxon>
        <taxon>Stramenopiles</taxon>
        <taxon>Ochrophyta</taxon>
        <taxon>Bacillariophyta</taxon>
        <taxon>Coscinodiscophyceae</taxon>
        <taxon>Thalassiosirophycidae</taxon>
        <taxon>Thalassiosirales</taxon>
        <taxon>Skeletonemataceae</taxon>
        <taxon>Skeletonema</taxon>
        <taxon>Skeletonema marinoi-dohrnii complex</taxon>
    </lineage>
</organism>
<name>A0AAD9D8X5_9STRA</name>
<comment type="caution">
    <text evidence="3">The sequence shown here is derived from an EMBL/GenBank/DDBJ whole genome shotgun (WGS) entry which is preliminary data.</text>
</comment>
<protein>
    <recommendedName>
        <fullName evidence="5">Secreted protein</fullName>
    </recommendedName>
</protein>
<evidence type="ECO:0000313" key="3">
    <source>
        <dbReference type="EMBL" id="KAK1737023.1"/>
    </source>
</evidence>
<feature type="chain" id="PRO_5042129375" description="Secreted protein" evidence="2">
    <location>
        <begin position="25"/>
        <end position="628"/>
    </location>
</feature>
<evidence type="ECO:0008006" key="5">
    <source>
        <dbReference type="Google" id="ProtNLM"/>
    </source>
</evidence>
<feature type="signal peptide" evidence="2">
    <location>
        <begin position="1"/>
        <end position="24"/>
    </location>
</feature>
<feature type="region of interest" description="Disordered" evidence="1">
    <location>
        <begin position="26"/>
        <end position="117"/>
    </location>
</feature>
<dbReference type="EMBL" id="JATAAI010000027">
    <property type="protein sequence ID" value="KAK1737023.1"/>
    <property type="molecule type" value="Genomic_DNA"/>
</dbReference>
<evidence type="ECO:0000313" key="4">
    <source>
        <dbReference type="Proteomes" id="UP001224775"/>
    </source>
</evidence>
<dbReference type="AlphaFoldDB" id="A0AAD9D8X5"/>
<sequence length="628" mass="71537">MITNSFIMMIKGCLLALAISSAYAAEDKPRGGGSSNQAARNGGVRNYSGPYKAVGSNSGYDKSKVVANNRRWGNRRRRPGRIRRRKPRPANWVRPSRPANWQGPTEPDSYDSGDSYDDTASWADDDYDKCDAKLRSTCCDLPDSLTVQDKKDICYAVGCNYDKCDWSDDGYDTAEPTSEPTWSADGWQKDGWNDDGHYVCLAVDQAMCCNLPQSISDYKKMSLCNKVGCDYDKCDWSDDGWKHDTHEPTSYPTVSPTYSFPTDSPTDDYKACDVQSRDICCNQSDRLSVDDRKRVCNRLGCMYNKCGWKRDGYDDDDSKPAWKNDGYNNDYNDGYNNDYDDKYDNDDDDKYDVDYNNVKDLYDLQWDTRDKNDYNGGDDDKYDHVNDYDDDKCTSEERRVCCTANEKKQWQVCKILGCNLRKCDKRDWDDDGYDENDVNKVRYNNNNNNKIPTARPTWRNSPYYMDGINNRPTPRPTYRTYATGQYSAGQYNPYAPPTVWQGDSYAPPTPYNPYAPPTPYSPYVPTTPYNHGIYTPPTWEGDSYTGYKASEPDTWAGDSYKKKYKKEKPSASPTQSLEPSKSLSPSMAPSESSAPSESLKPTPTKHKKGYKKPDGGYDKSYTKNTIKT</sequence>
<gene>
    <name evidence="3" type="ORF">QTG54_012468</name>
</gene>
<evidence type="ECO:0000256" key="2">
    <source>
        <dbReference type="SAM" id="SignalP"/>
    </source>
</evidence>
<dbReference type="Proteomes" id="UP001224775">
    <property type="component" value="Unassembled WGS sequence"/>
</dbReference>
<feature type="compositionally biased region" description="Low complexity" evidence="1">
    <location>
        <begin position="579"/>
        <end position="602"/>
    </location>
</feature>
<feature type="compositionally biased region" description="Basic residues" evidence="1">
    <location>
        <begin position="72"/>
        <end position="88"/>
    </location>
</feature>
<feature type="compositionally biased region" description="Acidic residues" evidence="1">
    <location>
        <begin position="108"/>
        <end position="117"/>
    </location>
</feature>
<feature type="region of interest" description="Disordered" evidence="1">
    <location>
        <begin position="562"/>
        <end position="628"/>
    </location>
</feature>